<comment type="caution">
    <text evidence="1">The sequence shown here is derived from an EMBL/GenBank/DDBJ whole genome shotgun (WGS) entry which is preliminary data.</text>
</comment>
<gene>
    <name evidence="1" type="ORF">HRJ53_07575</name>
</gene>
<dbReference type="AlphaFoldDB" id="A0A7V8SWF2"/>
<proteinExistence type="predicted"/>
<accession>A0A7V8SWF2</accession>
<name>A0A7V8SWF2_9BACT</name>
<keyword evidence="2" id="KW-1185">Reference proteome</keyword>
<sequence length="123" mass="13703">MGIDVYLKWEGQTEDEEKAQYTGFSVVSGDVGYLREAYHGGPYATTVLCAECFEGNPTKTIPAITLIERLPDAIKACIERHRVRYQEEIGPDDPECKAFADFVRLAAEKEAQTGKPCTVYASY</sequence>
<reference evidence="1" key="1">
    <citation type="submission" date="2020-06" db="EMBL/GenBank/DDBJ databases">
        <title>Legume-microbial interactions unlock mineral nutrients during tropical forest succession.</title>
        <authorList>
            <person name="Epihov D.Z."/>
        </authorList>
    </citation>
    <scope>NUCLEOTIDE SEQUENCE [LARGE SCALE GENOMIC DNA]</scope>
    <source>
        <strain evidence="1">Pan2503</strain>
    </source>
</reference>
<protein>
    <submittedName>
        <fullName evidence="1">Uncharacterized protein</fullName>
    </submittedName>
</protein>
<organism evidence="1 2">
    <name type="scientific">Candidatus Acidiferrum panamense</name>
    <dbReference type="NCBI Taxonomy" id="2741543"/>
    <lineage>
        <taxon>Bacteria</taxon>
        <taxon>Pseudomonadati</taxon>
        <taxon>Acidobacteriota</taxon>
        <taxon>Terriglobia</taxon>
        <taxon>Candidatus Acidiferrales</taxon>
        <taxon>Candidatus Acidiferrum</taxon>
    </lineage>
</organism>
<dbReference type="Proteomes" id="UP000567293">
    <property type="component" value="Unassembled WGS sequence"/>
</dbReference>
<evidence type="ECO:0000313" key="2">
    <source>
        <dbReference type="Proteomes" id="UP000567293"/>
    </source>
</evidence>
<evidence type="ECO:0000313" key="1">
    <source>
        <dbReference type="EMBL" id="MBA0084838.1"/>
    </source>
</evidence>
<dbReference type="EMBL" id="JACDQQ010000731">
    <property type="protein sequence ID" value="MBA0084838.1"/>
    <property type="molecule type" value="Genomic_DNA"/>
</dbReference>